<name>A0A2U3KQG9_9BACT</name>
<feature type="transmembrane region" description="Helical" evidence="2">
    <location>
        <begin position="35"/>
        <end position="55"/>
    </location>
</feature>
<accession>A0A2U3KQG9</accession>
<keyword evidence="2" id="KW-1133">Transmembrane helix</keyword>
<dbReference type="InterPro" id="IPR006597">
    <property type="entry name" value="Sel1-like"/>
</dbReference>
<dbReference type="EC" id="3.5.2.6" evidence="3"/>
<keyword evidence="3" id="KW-0378">Hydrolase</keyword>
<dbReference type="PANTHER" id="PTHR11102">
    <property type="entry name" value="SEL-1-LIKE PROTEIN"/>
    <property type="match status" value="1"/>
</dbReference>
<dbReference type="InterPro" id="IPR050767">
    <property type="entry name" value="Sel1_AlgK"/>
</dbReference>
<dbReference type="InterPro" id="IPR011990">
    <property type="entry name" value="TPR-like_helical_dom_sf"/>
</dbReference>
<reference evidence="4" key="1">
    <citation type="submission" date="2018-02" db="EMBL/GenBank/DDBJ databases">
        <authorList>
            <person name="Hausmann B."/>
        </authorList>
    </citation>
    <scope>NUCLEOTIDE SEQUENCE [LARGE SCALE GENOMIC DNA]</scope>
    <source>
        <strain evidence="4">Peat soil MAG SbA1</strain>
    </source>
</reference>
<protein>
    <submittedName>
        <fullName evidence="3">Putative Beta-lactamase</fullName>
        <ecNumber evidence="3">3.5.2.6</ecNumber>
    </submittedName>
</protein>
<evidence type="ECO:0000313" key="4">
    <source>
        <dbReference type="Proteomes" id="UP000238701"/>
    </source>
</evidence>
<dbReference type="Pfam" id="PF08238">
    <property type="entry name" value="Sel1"/>
    <property type="match status" value="4"/>
</dbReference>
<dbReference type="SUPFAM" id="SSF81901">
    <property type="entry name" value="HCP-like"/>
    <property type="match status" value="1"/>
</dbReference>
<dbReference type="Proteomes" id="UP000238701">
    <property type="component" value="Unassembled WGS sequence"/>
</dbReference>
<evidence type="ECO:0000256" key="1">
    <source>
        <dbReference type="SAM" id="MobiDB-lite"/>
    </source>
</evidence>
<keyword evidence="2" id="KW-0812">Transmembrane</keyword>
<evidence type="ECO:0000313" key="3">
    <source>
        <dbReference type="EMBL" id="SPF41872.1"/>
    </source>
</evidence>
<keyword evidence="2" id="KW-0472">Membrane</keyword>
<proteinExistence type="predicted"/>
<dbReference type="PANTHER" id="PTHR11102:SF160">
    <property type="entry name" value="ERAD-ASSOCIATED E3 UBIQUITIN-PROTEIN LIGASE COMPONENT HRD3"/>
    <property type="match status" value="1"/>
</dbReference>
<dbReference type="AlphaFoldDB" id="A0A2U3KQG9"/>
<dbReference type="SMART" id="SM00671">
    <property type="entry name" value="SEL1"/>
    <property type="match status" value="4"/>
</dbReference>
<evidence type="ECO:0000256" key="2">
    <source>
        <dbReference type="SAM" id="Phobius"/>
    </source>
</evidence>
<organism evidence="3 4">
    <name type="scientific">Candidatus Sulfotelmatobacter kueseliae</name>
    <dbReference type="NCBI Taxonomy" id="2042962"/>
    <lineage>
        <taxon>Bacteria</taxon>
        <taxon>Pseudomonadati</taxon>
        <taxon>Acidobacteriota</taxon>
        <taxon>Terriglobia</taxon>
        <taxon>Terriglobales</taxon>
        <taxon>Candidatus Korobacteraceae</taxon>
        <taxon>Candidatus Sulfotelmatobacter</taxon>
    </lineage>
</organism>
<feature type="region of interest" description="Disordered" evidence="1">
    <location>
        <begin position="252"/>
        <end position="284"/>
    </location>
</feature>
<dbReference type="EMBL" id="OMOD01000134">
    <property type="protein sequence ID" value="SPF41872.1"/>
    <property type="molecule type" value="Genomic_DNA"/>
</dbReference>
<gene>
    <name evidence="3" type="ORF">SBA1_400017</name>
</gene>
<dbReference type="OrthoDB" id="5321503at2"/>
<dbReference type="Gene3D" id="1.25.40.10">
    <property type="entry name" value="Tetratricopeptide repeat domain"/>
    <property type="match status" value="1"/>
</dbReference>
<sequence>MTDAGTIGQPVIEQKRHEQELKALYLKADRRARKAFSVALLILSMTVVASAQSIAELRKQAESGDAKAQYQLGLAYQSGEGVKQDYAQAAAWFGKAADGGNTPAMRELGVMYGRGQEVPQSHSEEMRWYKLAAGKGNDVAMLYLGYMYRRGDGVPPDSTKALDWFRKSAEKGQSKALYMVGAMYRDGEGVSQDFAEAYFWLNLSTADPPPGSREDRDAVAAKLSPAKLTEMQERCGKWAETHPKIHSFDVQEAPAGNSEPAPKQQQDLPHAQGEKVPSQPAKSLSGAFRNERLKRIELKDYPIEAQGGDCIVDGVWVPESNDPEKALVFPEQVRITCTHSVKTCQELKVTLGPMQGIVEIGDIDETIWQISSWDSDGLLASYGPDISALAANDRCHRHILAMSFVSGAVSTSDIPTQEKGCEAFTETNSYRLVRGNYYVDTTPGNDRDKLNKLNK</sequence>
<dbReference type="GO" id="GO:0008800">
    <property type="term" value="F:beta-lactamase activity"/>
    <property type="evidence" value="ECO:0007669"/>
    <property type="project" value="UniProtKB-EC"/>
</dbReference>